<evidence type="ECO:0000313" key="2">
    <source>
        <dbReference type="EnsemblProtists" id="HpaP808677"/>
    </source>
</evidence>
<reference evidence="2" key="2">
    <citation type="submission" date="2015-06" db="UniProtKB">
        <authorList>
            <consortium name="EnsemblProtists"/>
        </authorList>
    </citation>
    <scope>IDENTIFICATION</scope>
    <source>
        <strain evidence="2">Emoy2</strain>
    </source>
</reference>
<evidence type="ECO:0000313" key="3">
    <source>
        <dbReference type="Proteomes" id="UP000011713"/>
    </source>
</evidence>
<dbReference type="AlphaFoldDB" id="M4BQI8"/>
<dbReference type="EMBL" id="JH598573">
    <property type="status" value="NOT_ANNOTATED_CDS"/>
    <property type="molecule type" value="Genomic_DNA"/>
</dbReference>
<dbReference type="Proteomes" id="UP000011713">
    <property type="component" value="Unassembled WGS sequence"/>
</dbReference>
<name>M4BQI8_HYAAE</name>
<organism evidence="2 3">
    <name type="scientific">Hyaloperonospora arabidopsidis (strain Emoy2)</name>
    <name type="common">Downy mildew agent</name>
    <name type="synonym">Peronospora arabidopsidis</name>
    <dbReference type="NCBI Taxonomy" id="559515"/>
    <lineage>
        <taxon>Eukaryota</taxon>
        <taxon>Sar</taxon>
        <taxon>Stramenopiles</taxon>
        <taxon>Oomycota</taxon>
        <taxon>Peronosporomycetes</taxon>
        <taxon>Peronosporales</taxon>
        <taxon>Peronosporaceae</taxon>
        <taxon>Hyaloperonospora</taxon>
    </lineage>
</organism>
<protein>
    <recommendedName>
        <fullName evidence="4">RxLR effector candidate protein</fullName>
    </recommendedName>
</protein>
<keyword evidence="1" id="KW-0732">Signal</keyword>
<feature type="signal peptide" evidence="1">
    <location>
        <begin position="1"/>
        <end position="23"/>
    </location>
</feature>
<proteinExistence type="predicted"/>
<feature type="chain" id="PRO_5004049081" description="RxLR effector candidate protein" evidence="1">
    <location>
        <begin position="24"/>
        <end position="104"/>
    </location>
</feature>
<evidence type="ECO:0000256" key="1">
    <source>
        <dbReference type="SAM" id="SignalP"/>
    </source>
</evidence>
<dbReference type="VEuPathDB" id="FungiDB:HpaG808677"/>
<dbReference type="EnsemblProtists" id="HpaT808677">
    <property type="protein sequence ID" value="HpaP808677"/>
    <property type="gene ID" value="HpaG808677"/>
</dbReference>
<reference evidence="3" key="1">
    <citation type="journal article" date="2010" name="Science">
        <title>Signatures of adaptation to obligate biotrophy in the Hyaloperonospora arabidopsidis genome.</title>
        <authorList>
            <person name="Baxter L."/>
            <person name="Tripathy S."/>
            <person name="Ishaque N."/>
            <person name="Boot N."/>
            <person name="Cabral A."/>
            <person name="Kemen E."/>
            <person name="Thines M."/>
            <person name="Ah-Fong A."/>
            <person name="Anderson R."/>
            <person name="Badejoko W."/>
            <person name="Bittner-Eddy P."/>
            <person name="Boore J.L."/>
            <person name="Chibucos M.C."/>
            <person name="Coates M."/>
            <person name="Dehal P."/>
            <person name="Delehaunty K."/>
            <person name="Dong S."/>
            <person name="Downton P."/>
            <person name="Dumas B."/>
            <person name="Fabro G."/>
            <person name="Fronick C."/>
            <person name="Fuerstenberg S.I."/>
            <person name="Fulton L."/>
            <person name="Gaulin E."/>
            <person name="Govers F."/>
            <person name="Hughes L."/>
            <person name="Humphray S."/>
            <person name="Jiang R.H."/>
            <person name="Judelson H."/>
            <person name="Kamoun S."/>
            <person name="Kyung K."/>
            <person name="Meijer H."/>
            <person name="Minx P."/>
            <person name="Morris P."/>
            <person name="Nelson J."/>
            <person name="Phuntumart V."/>
            <person name="Qutob D."/>
            <person name="Rehmany A."/>
            <person name="Rougon-Cardoso A."/>
            <person name="Ryden P."/>
            <person name="Torto-Alalibo T."/>
            <person name="Studholme D."/>
            <person name="Wang Y."/>
            <person name="Win J."/>
            <person name="Wood J."/>
            <person name="Clifton S.W."/>
            <person name="Rogers J."/>
            <person name="Van den Ackerveken G."/>
            <person name="Jones J.D."/>
            <person name="McDowell J.M."/>
            <person name="Beynon J."/>
            <person name="Tyler B.M."/>
        </authorList>
    </citation>
    <scope>NUCLEOTIDE SEQUENCE [LARGE SCALE GENOMIC DNA]</scope>
    <source>
        <strain evidence="3">Emoy2</strain>
    </source>
</reference>
<dbReference type="HOGENOM" id="CLU_2255362_0_0_1"/>
<keyword evidence="3" id="KW-1185">Reference proteome</keyword>
<accession>M4BQI8</accession>
<dbReference type="InParanoid" id="M4BQI8"/>
<sequence>MAKSIRVLLRRTRLVLVPSVVDAVRVRWPVAAWPRNRVELAPSGKYRDVRFEIKTEELLELHHVVTLGPFETTTSYHRRLGWSRFVETWDCCLDRISDGGTDGR</sequence>
<evidence type="ECO:0008006" key="4">
    <source>
        <dbReference type="Google" id="ProtNLM"/>
    </source>
</evidence>